<organism evidence="1">
    <name type="scientific">marine sediment metagenome</name>
    <dbReference type="NCBI Taxonomy" id="412755"/>
    <lineage>
        <taxon>unclassified sequences</taxon>
        <taxon>metagenomes</taxon>
        <taxon>ecological metagenomes</taxon>
    </lineage>
</organism>
<gene>
    <name evidence="1" type="ORF">LCGC14_0920960</name>
</gene>
<dbReference type="AlphaFoldDB" id="A0A0F9PBI1"/>
<accession>A0A0F9PBI1</accession>
<comment type="caution">
    <text evidence="1">The sequence shown here is derived from an EMBL/GenBank/DDBJ whole genome shotgun (WGS) entry which is preliminary data.</text>
</comment>
<protein>
    <submittedName>
        <fullName evidence="1">Uncharacterized protein</fullName>
    </submittedName>
</protein>
<dbReference type="EMBL" id="LAZR01003111">
    <property type="protein sequence ID" value="KKN21867.1"/>
    <property type="molecule type" value="Genomic_DNA"/>
</dbReference>
<proteinExistence type="predicted"/>
<reference evidence="1" key="1">
    <citation type="journal article" date="2015" name="Nature">
        <title>Complex archaea that bridge the gap between prokaryotes and eukaryotes.</title>
        <authorList>
            <person name="Spang A."/>
            <person name="Saw J.H."/>
            <person name="Jorgensen S.L."/>
            <person name="Zaremba-Niedzwiedzka K."/>
            <person name="Martijn J."/>
            <person name="Lind A.E."/>
            <person name="van Eijk R."/>
            <person name="Schleper C."/>
            <person name="Guy L."/>
            <person name="Ettema T.J."/>
        </authorList>
    </citation>
    <scope>NUCLEOTIDE SEQUENCE</scope>
</reference>
<sequence length="70" mass="7990">MTRLGVSESAQYFEAGTTAHIEKEPNAFEGLCGQKLSYCRPEQEVIGENAKYHMTQKMCKRCMKRRDEGS</sequence>
<evidence type="ECO:0000313" key="1">
    <source>
        <dbReference type="EMBL" id="KKN21867.1"/>
    </source>
</evidence>
<name>A0A0F9PBI1_9ZZZZ</name>